<sequence length="88" mass="10167">MSSLTQETEREELVSIFRHMTDKECSFLREHGILPDTQPYQTIVEGDEGFQYCKKYFCGKKKVTPPVSTIVEFLCPRALVDQLFAMSL</sequence>
<proteinExistence type="predicted"/>
<dbReference type="OrthoDB" id="422522at2759"/>
<evidence type="ECO:0000313" key="1">
    <source>
        <dbReference type="EMBL" id="CAE7283454.1"/>
    </source>
</evidence>
<evidence type="ECO:0000313" key="2">
    <source>
        <dbReference type="Proteomes" id="UP000601435"/>
    </source>
</evidence>
<protein>
    <submittedName>
        <fullName evidence="1">Uncharacterized protein</fullName>
    </submittedName>
</protein>
<name>A0A812MUK8_9DINO</name>
<gene>
    <name evidence="1" type="ORF">SNEC2469_LOCUS6915</name>
</gene>
<dbReference type="AlphaFoldDB" id="A0A812MUK8"/>
<comment type="caution">
    <text evidence="1">The sequence shown here is derived from an EMBL/GenBank/DDBJ whole genome shotgun (WGS) entry which is preliminary data.</text>
</comment>
<accession>A0A812MUK8</accession>
<dbReference type="EMBL" id="CAJNJA010011919">
    <property type="protein sequence ID" value="CAE7283454.1"/>
    <property type="molecule type" value="Genomic_DNA"/>
</dbReference>
<dbReference type="Proteomes" id="UP000601435">
    <property type="component" value="Unassembled WGS sequence"/>
</dbReference>
<reference evidence="1" key="1">
    <citation type="submission" date="2021-02" db="EMBL/GenBank/DDBJ databases">
        <authorList>
            <person name="Dougan E. K."/>
            <person name="Rhodes N."/>
            <person name="Thang M."/>
            <person name="Chan C."/>
        </authorList>
    </citation>
    <scope>NUCLEOTIDE SEQUENCE</scope>
</reference>
<organism evidence="1 2">
    <name type="scientific">Symbiodinium necroappetens</name>
    <dbReference type="NCBI Taxonomy" id="1628268"/>
    <lineage>
        <taxon>Eukaryota</taxon>
        <taxon>Sar</taxon>
        <taxon>Alveolata</taxon>
        <taxon>Dinophyceae</taxon>
        <taxon>Suessiales</taxon>
        <taxon>Symbiodiniaceae</taxon>
        <taxon>Symbiodinium</taxon>
    </lineage>
</organism>
<keyword evidence="2" id="KW-1185">Reference proteome</keyword>